<evidence type="ECO:0000313" key="3">
    <source>
        <dbReference type="Proteomes" id="UP000027238"/>
    </source>
</evidence>
<evidence type="ECO:0000313" key="2">
    <source>
        <dbReference type="EMBL" id="KDN60267.1"/>
    </source>
</evidence>
<name>A0A066WUE6_COLSU</name>
<dbReference type="Proteomes" id="UP000027238">
    <property type="component" value="Unassembled WGS sequence"/>
</dbReference>
<evidence type="ECO:0000256" key="1">
    <source>
        <dbReference type="SAM" id="MobiDB-lite"/>
    </source>
</evidence>
<sequence length="319" mass="36171">MCRTPRYLHICPCSNPNCSQRNSDPMMTRLLPPGKGHVLWCEVQPQTWDYCDRWFYEQPYEVILNAFIDPKDYCPDFKWKNMKQTDPICQECLQETARSKEETLAKLRARWDDTRVAVPYQYMPSHYKISDGQKTQAQGRDANISQDGVYFEYTGNPSGNANGNLDRNNVRNMQATQGYDQYLSGSSYPSNEPETREQLEERIKFLKEQIGSLEALDERPNPPSKNRLRTFGVTNTRNPFNSVGKSGKPAITADISLRNKAAFGAIGSERKAARSDIRQLVHNSEIDDSRARTSNPFGVIGQPQKPPGNSSGSSSETQL</sequence>
<protein>
    <submittedName>
        <fullName evidence="2">Uncharacterized protein</fullName>
    </submittedName>
</protein>
<reference evidence="3" key="1">
    <citation type="journal article" date="2014" name="Genome Announc.">
        <title>Draft genome sequence of Colletotrichum sublineola, a destructive pathogen of cultivated sorghum.</title>
        <authorList>
            <person name="Baroncelli R."/>
            <person name="Sanz-Martin J.M."/>
            <person name="Rech G.E."/>
            <person name="Sukno S.A."/>
            <person name="Thon M.R."/>
        </authorList>
    </citation>
    <scope>NUCLEOTIDE SEQUENCE [LARGE SCALE GENOMIC DNA]</scope>
    <source>
        <strain evidence="3">TX430BB</strain>
    </source>
</reference>
<dbReference type="HOGENOM" id="CLU_871572_0_0_1"/>
<feature type="region of interest" description="Disordered" evidence="1">
    <location>
        <begin position="216"/>
        <end position="246"/>
    </location>
</feature>
<accession>A0A066WUE6</accession>
<feature type="compositionally biased region" description="Polar residues" evidence="1">
    <location>
        <begin position="307"/>
        <end position="319"/>
    </location>
</feature>
<dbReference type="EMBL" id="JMSE01001535">
    <property type="protein sequence ID" value="KDN60267.1"/>
    <property type="molecule type" value="Genomic_DNA"/>
</dbReference>
<feature type="compositionally biased region" description="Polar residues" evidence="1">
    <location>
        <begin position="232"/>
        <end position="244"/>
    </location>
</feature>
<organism evidence="2 3">
    <name type="scientific">Colletotrichum sublineola</name>
    <name type="common">Sorghum anthracnose fungus</name>
    <dbReference type="NCBI Taxonomy" id="1173701"/>
    <lineage>
        <taxon>Eukaryota</taxon>
        <taxon>Fungi</taxon>
        <taxon>Dikarya</taxon>
        <taxon>Ascomycota</taxon>
        <taxon>Pezizomycotina</taxon>
        <taxon>Sordariomycetes</taxon>
        <taxon>Hypocreomycetidae</taxon>
        <taxon>Glomerellales</taxon>
        <taxon>Glomerellaceae</taxon>
        <taxon>Colletotrichum</taxon>
        <taxon>Colletotrichum graminicola species complex</taxon>
    </lineage>
</organism>
<proteinExistence type="predicted"/>
<comment type="caution">
    <text evidence="2">The sequence shown here is derived from an EMBL/GenBank/DDBJ whole genome shotgun (WGS) entry which is preliminary data.</text>
</comment>
<keyword evidence="3" id="KW-1185">Reference proteome</keyword>
<gene>
    <name evidence="2" type="ORF">CSUB01_07722</name>
</gene>
<dbReference type="eggNOG" id="ENOG502T5U1">
    <property type="taxonomic scope" value="Eukaryota"/>
</dbReference>
<feature type="region of interest" description="Disordered" evidence="1">
    <location>
        <begin position="283"/>
        <end position="319"/>
    </location>
</feature>
<dbReference type="AlphaFoldDB" id="A0A066WUE6"/>